<organism evidence="3 4">
    <name type="scientific">Puccinia coronata f. sp. avenae</name>
    <dbReference type="NCBI Taxonomy" id="200324"/>
    <lineage>
        <taxon>Eukaryota</taxon>
        <taxon>Fungi</taxon>
        <taxon>Dikarya</taxon>
        <taxon>Basidiomycota</taxon>
        <taxon>Pucciniomycotina</taxon>
        <taxon>Pucciniomycetes</taxon>
        <taxon>Pucciniales</taxon>
        <taxon>Pucciniaceae</taxon>
        <taxon>Puccinia</taxon>
    </lineage>
</organism>
<evidence type="ECO:0000313" key="3">
    <source>
        <dbReference type="EMBL" id="PLW51706.1"/>
    </source>
</evidence>
<feature type="region of interest" description="Disordered" evidence="1">
    <location>
        <begin position="41"/>
        <end position="87"/>
    </location>
</feature>
<sequence>MALIIACPRGITLPYSSIFNVGLRHTSSRMKKSRPAEYFWKKATSNSPSEAAPQRDQVEESNDGWFDSTAPPFSDSEDESPANINNAPKETYKKRLIKIRRIVFKSFVPKLDGAKSNKNVMMSTEVVCHDVSSTPKGKGRRAFLTSWKFKSNGTKSQVHKMVAKLKPRISVSSPADHLPKTWDEYDYWYSNEQIDILNPPLPPMESEEGGGPPSAFTNRFYMAPLPAKEKVRQLVVNRLGVFGDKGFDAGDEATARAKVRTYIGDKLLEEGKVPESLDESWERCDSVVTEKSGMSVQAAGGMLDSASRDSSLPETLEQHPIFRKIVKQCRELFRTDFSMLSVLDEDRQIFLAESGGGGQRDTPRDIGFCAHTILSGRKGFAILDTHNDWRFENSPLTQHWNSRFYAGVPLLSPNLDGSQESDDNVCAIGTLCIVDPKPRESFTVEERKKFVYMGEYARREIEKWFAKKMEQKMQKLTASQERWTHELERAVSSSSDGDKLLQSEVRLDATASPERTTALPKRSGSKRLPRISLRPISPASTSPATSPSSYTHTDLKSPTKPGPGLFEDVNEVVKPNMRIVFDLATKLIGETLQLSLVYLAAVTPHGESNGLGQLMILSGYNIPLPVPVFDAGLHLRALGAREGGCLYQNPSVEESEEASFQPKGSGTQPYASAMLVAVGSEAQPNSGGFVLTGYTDDRKRVFGAEDVDFIKKIANEISKYTSTLQL</sequence>
<reference evidence="3 4" key="1">
    <citation type="submission" date="2017-11" db="EMBL/GenBank/DDBJ databases">
        <title>De novo assembly and phasing of dikaryotic genomes from two isolates of Puccinia coronata f. sp. avenae, the causal agent of oat crown rust.</title>
        <authorList>
            <person name="Miller M.E."/>
            <person name="Zhang Y."/>
            <person name="Omidvar V."/>
            <person name="Sperschneider J."/>
            <person name="Schwessinger B."/>
            <person name="Raley C."/>
            <person name="Palmer J.M."/>
            <person name="Garnica D."/>
            <person name="Upadhyaya N."/>
            <person name="Rathjen J."/>
            <person name="Taylor J.M."/>
            <person name="Park R.F."/>
            <person name="Dodds P.N."/>
            <person name="Hirsch C.D."/>
            <person name="Kianian S.F."/>
            <person name="Figueroa M."/>
        </authorList>
    </citation>
    <scope>NUCLEOTIDE SEQUENCE [LARGE SCALE GENOMIC DNA]</scope>
    <source>
        <strain evidence="3">12SD80</strain>
    </source>
</reference>
<gene>
    <name evidence="3" type="ORF">PCASD_00448</name>
</gene>
<dbReference type="PANTHER" id="PTHR43102">
    <property type="entry name" value="SLR1143 PROTEIN"/>
    <property type="match status" value="1"/>
</dbReference>
<dbReference type="Pfam" id="PF01590">
    <property type="entry name" value="GAF"/>
    <property type="match status" value="1"/>
</dbReference>
<dbReference type="EMBL" id="PGCI01000004">
    <property type="protein sequence ID" value="PLW51706.1"/>
    <property type="molecule type" value="Genomic_DNA"/>
</dbReference>
<name>A0A2N5VP08_9BASI</name>
<dbReference type="AlphaFoldDB" id="A0A2N5VP08"/>
<comment type="caution">
    <text evidence="3">The sequence shown here is derived from an EMBL/GenBank/DDBJ whole genome shotgun (WGS) entry which is preliminary data.</text>
</comment>
<dbReference type="InterPro" id="IPR003018">
    <property type="entry name" value="GAF"/>
</dbReference>
<proteinExistence type="predicted"/>
<dbReference type="InterPro" id="IPR029016">
    <property type="entry name" value="GAF-like_dom_sf"/>
</dbReference>
<evidence type="ECO:0000256" key="1">
    <source>
        <dbReference type="SAM" id="MobiDB-lite"/>
    </source>
</evidence>
<evidence type="ECO:0000259" key="2">
    <source>
        <dbReference type="Pfam" id="PF01590"/>
    </source>
</evidence>
<accession>A0A2N5VP08</accession>
<dbReference type="Gene3D" id="3.30.450.40">
    <property type="match status" value="1"/>
</dbReference>
<feature type="region of interest" description="Disordered" evidence="1">
    <location>
        <begin position="487"/>
        <end position="563"/>
    </location>
</feature>
<dbReference type="SUPFAM" id="SSF55781">
    <property type="entry name" value="GAF domain-like"/>
    <property type="match status" value="1"/>
</dbReference>
<dbReference type="PANTHER" id="PTHR43102:SF2">
    <property type="entry name" value="GAF DOMAIN-CONTAINING PROTEIN"/>
    <property type="match status" value="1"/>
</dbReference>
<feature type="compositionally biased region" description="Low complexity" evidence="1">
    <location>
        <begin position="537"/>
        <end position="549"/>
    </location>
</feature>
<feature type="domain" description="GAF" evidence="2">
    <location>
        <begin position="319"/>
        <end position="447"/>
    </location>
</feature>
<dbReference type="Proteomes" id="UP000235392">
    <property type="component" value="Unassembled WGS sequence"/>
</dbReference>
<evidence type="ECO:0000313" key="4">
    <source>
        <dbReference type="Proteomes" id="UP000235392"/>
    </source>
</evidence>
<feature type="compositionally biased region" description="Basic and acidic residues" evidence="1">
    <location>
        <begin position="496"/>
        <end position="507"/>
    </location>
</feature>
<protein>
    <recommendedName>
        <fullName evidence="2">GAF domain-containing protein</fullName>
    </recommendedName>
</protein>